<reference evidence="2" key="1">
    <citation type="submission" date="2017-05" db="EMBL/GenBank/DDBJ databases">
        <authorList>
            <person name="Varghese N."/>
            <person name="Submissions S."/>
        </authorList>
    </citation>
    <scope>NUCLEOTIDE SEQUENCE</scope>
    <source>
        <strain evidence="2">DSM 18763</strain>
    </source>
</reference>
<dbReference type="EMBL" id="FXTX01000007">
    <property type="protein sequence ID" value="SMP10023.1"/>
    <property type="molecule type" value="Genomic_DNA"/>
</dbReference>
<sequence length="476" mass="52277">MAKIVIAGSGFAGHYAALILADGLKGKGNHEITVVTPNETFNYIPSLIWVGVGQWPVEKTQFKLKPVYDKFGINYKQAFLTEVHPDENYVIIQNKSSGQTERLDYDFLLVATGPKLNFDATPGLGPDKGYTYSVCTPPHAVETAKAYLELVKRLEKGDKAKIVIGTGHGTCTCQGAGYEFITNVHNDLVSRGLRDRVELLWLSNEPRLGDAGIDGVEAKMGSLIFTSEMSAEGIFYDYGINYEIRSHVHKVDEKKIYIENLDGEFKEIEYDFAMLLPPFAGQPIKWIDKDGNDIKDKVCNPAGFVKVDAVYGKPYEELDGPDWPKTYQNPIYKNIFAAGIAFAPPGPISKPGKSPNGTIIAPAPPRTGYTAELSGKAAALNIIDMIEGREPQNTASMAETPGLCIASMKNGIFSGMAGTIAIYPVVRNRKLYPETNGRDLDLCIVAPGKAGAWFKLGLHYAFLWKLQGKPFWKLIP</sequence>
<feature type="domain" description="FAD/NAD(P)-binding" evidence="1">
    <location>
        <begin position="3"/>
        <end position="166"/>
    </location>
</feature>
<proteinExistence type="predicted"/>
<dbReference type="Pfam" id="PF07992">
    <property type="entry name" value="Pyr_redox_2"/>
    <property type="match status" value="1"/>
</dbReference>
<dbReference type="InterPro" id="IPR052541">
    <property type="entry name" value="SQRD"/>
</dbReference>
<dbReference type="PANTHER" id="PTHR43755">
    <property type="match status" value="1"/>
</dbReference>
<gene>
    <name evidence="2" type="ORF">SAMN06264868_10760</name>
</gene>
<dbReference type="Proteomes" id="UP001157947">
    <property type="component" value="Unassembled WGS sequence"/>
</dbReference>
<organism evidence="2 3">
    <name type="scientific">Venenivibrio stagnispumantis</name>
    <dbReference type="NCBI Taxonomy" id="407998"/>
    <lineage>
        <taxon>Bacteria</taxon>
        <taxon>Pseudomonadati</taxon>
        <taxon>Aquificota</taxon>
        <taxon>Aquificia</taxon>
        <taxon>Aquificales</taxon>
        <taxon>Hydrogenothermaceae</taxon>
        <taxon>Venenivibrio</taxon>
    </lineage>
</organism>
<dbReference type="InterPro" id="IPR023753">
    <property type="entry name" value="FAD/NAD-binding_dom"/>
</dbReference>
<evidence type="ECO:0000259" key="1">
    <source>
        <dbReference type="Pfam" id="PF07992"/>
    </source>
</evidence>
<dbReference type="InterPro" id="IPR036188">
    <property type="entry name" value="FAD/NAD-bd_sf"/>
</dbReference>
<evidence type="ECO:0000313" key="3">
    <source>
        <dbReference type="Proteomes" id="UP001157947"/>
    </source>
</evidence>
<dbReference type="SUPFAM" id="SSF51905">
    <property type="entry name" value="FAD/NAD(P)-binding domain"/>
    <property type="match status" value="1"/>
</dbReference>
<comment type="caution">
    <text evidence="2">The sequence shown here is derived from an EMBL/GenBank/DDBJ whole genome shotgun (WGS) entry which is preliminary data.</text>
</comment>
<accession>A0AA46AE33</accession>
<name>A0AA46AE33_9AQUI</name>
<dbReference type="RefSeq" id="WP_283571426.1">
    <property type="nucleotide sequence ID" value="NZ_FXTX01000007.1"/>
</dbReference>
<dbReference type="PANTHER" id="PTHR43755:SF1">
    <property type="entry name" value="FAD-DEPENDENT PYRIDINE NUCLEOTIDE-DISULPHIDE OXIDOREDUCTASE"/>
    <property type="match status" value="1"/>
</dbReference>
<dbReference type="Gene3D" id="3.50.50.100">
    <property type="match status" value="1"/>
</dbReference>
<dbReference type="GO" id="GO:0016491">
    <property type="term" value="F:oxidoreductase activity"/>
    <property type="evidence" value="ECO:0007669"/>
    <property type="project" value="InterPro"/>
</dbReference>
<protein>
    <submittedName>
        <fullName evidence="2">Sulfide:quinone oxidoreductase</fullName>
    </submittedName>
</protein>
<keyword evidence="3" id="KW-1185">Reference proteome</keyword>
<dbReference type="AlphaFoldDB" id="A0AA46AE33"/>
<evidence type="ECO:0000313" key="2">
    <source>
        <dbReference type="EMBL" id="SMP10023.1"/>
    </source>
</evidence>